<evidence type="ECO:0000259" key="1">
    <source>
        <dbReference type="PROSITE" id="PS50943"/>
    </source>
</evidence>
<dbReference type="PROSITE" id="PS50943">
    <property type="entry name" value="HTH_CROC1"/>
    <property type="match status" value="1"/>
</dbReference>
<keyword evidence="3" id="KW-1185">Reference proteome</keyword>
<dbReference type="Pfam" id="PF04255">
    <property type="entry name" value="DUF433"/>
    <property type="match status" value="1"/>
</dbReference>
<dbReference type="CDD" id="cd00093">
    <property type="entry name" value="HTH_XRE"/>
    <property type="match status" value="1"/>
</dbReference>
<dbReference type="InterPro" id="IPR022452">
    <property type="entry name" value="MqsA"/>
</dbReference>
<sequence length="244" mass="28099">MLEYCLNCDYENEIKPDRAAVTVTVRGEYFEVTEEFYKCPVCGEKFTSSLGHDALDEAYREYRRRHDMLQPEEIRHWRSHYGLTQIELSRLLDWEAATLSSYENGALQEKSEDTLLKFIMAPQNLLNLITSKPHILNVEKQNQLLAQLSANKTVAKHVEQLYTIYSPPNKLGEHSEENKQNISYEPFVQNGIPVFANTSVPVKTLIDYFKGGKSVNNFLDATVSREQVMAFLSELEKQIIKPAM</sequence>
<evidence type="ECO:0000313" key="2">
    <source>
        <dbReference type="EMBL" id="KHD06020.1"/>
    </source>
</evidence>
<dbReference type="EMBL" id="JSZA02000015">
    <property type="protein sequence ID" value="KHD06020.1"/>
    <property type="molecule type" value="Genomic_DNA"/>
</dbReference>
<dbReference type="InterPro" id="IPR036388">
    <property type="entry name" value="WH-like_DNA-bd_sf"/>
</dbReference>
<comment type="caution">
    <text evidence="2">The sequence shown here is derived from an EMBL/GenBank/DDBJ whole genome shotgun (WGS) entry which is preliminary data.</text>
</comment>
<dbReference type="SUPFAM" id="SSF47413">
    <property type="entry name" value="lambda repressor-like DNA-binding domains"/>
    <property type="match status" value="1"/>
</dbReference>
<feature type="domain" description="HTH cro/C1-type" evidence="1">
    <location>
        <begin position="74"/>
        <end position="105"/>
    </location>
</feature>
<dbReference type="InterPro" id="IPR009057">
    <property type="entry name" value="Homeodomain-like_sf"/>
</dbReference>
<dbReference type="SUPFAM" id="SSF46689">
    <property type="entry name" value="Homeodomain-like"/>
    <property type="match status" value="1"/>
</dbReference>
<protein>
    <recommendedName>
        <fullName evidence="1">HTH cro/C1-type domain-containing protein</fullName>
    </recommendedName>
</protein>
<dbReference type="InterPro" id="IPR010982">
    <property type="entry name" value="Lambda_DNA-bd_dom_sf"/>
</dbReference>
<dbReference type="GO" id="GO:0003677">
    <property type="term" value="F:DNA binding"/>
    <property type="evidence" value="ECO:0007669"/>
    <property type="project" value="InterPro"/>
</dbReference>
<dbReference type="Gene3D" id="1.10.260.40">
    <property type="entry name" value="lambda repressor-like DNA-binding domains"/>
    <property type="match status" value="1"/>
</dbReference>
<dbReference type="InterPro" id="IPR007367">
    <property type="entry name" value="DUF433"/>
</dbReference>
<dbReference type="InterPro" id="IPR001387">
    <property type="entry name" value="Cro/C1-type_HTH"/>
</dbReference>
<organism evidence="2 3">
    <name type="scientific">Candidatus Thiomargarita nelsonii</name>
    <dbReference type="NCBI Taxonomy" id="1003181"/>
    <lineage>
        <taxon>Bacteria</taxon>
        <taxon>Pseudomonadati</taxon>
        <taxon>Pseudomonadota</taxon>
        <taxon>Gammaproteobacteria</taxon>
        <taxon>Thiotrichales</taxon>
        <taxon>Thiotrichaceae</taxon>
        <taxon>Thiomargarita</taxon>
    </lineage>
</organism>
<dbReference type="Proteomes" id="UP000030428">
    <property type="component" value="Unassembled WGS sequence"/>
</dbReference>
<dbReference type="NCBIfam" id="TIGR03830">
    <property type="entry name" value="CxxCG_CxxCG_HTH"/>
    <property type="match status" value="1"/>
</dbReference>
<name>A0A0A6PJA8_9GAMM</name>
<dbReference type="AlphaFoldDB" id="A0A0A6PJA8"/>
<proteinExistence type="predicted"/>
<reference evidence="2 3" key="1">
    <citation type="journal article" date="2016" name="Front. Microbiol.">
        <title>Single-Cell (Meta-)Genomics of a Dimorphic Candidatus Thiomargarita nelsonii Reveals Genomic Plasticity.</title>
        <authorList>
            <person name="Flood B.E."/>
            <person name="Fliss P."/>
            <person name="Jones D.S."/>
            <person name="Dick G.J."/>
            <person name="Jain S."/>
            <person name="Kaster A.K."/>
            <person name="Winkel M."/>
            <person name="Mussmann M."/>
            <person name="Bailey J."/>
        </authorList>
    </citation>
    <scope>NUCLEOTIDE SEQUENCE [LARGE SCALE GENOMIC DNA]</scope>
    <source>
        <strain evidence="2">Hydrate Ridge</strain>
    </source>
</reference>
<evidence type="ECO:0000313" key="3">
    <source>
        <dbReference type="Proteomes" id="UP000030428"/>
    </source>
</evidence>
<accession>A0A0A6PJA8</accession>
<dbReference type="Gene3D" id="1.10.10.10">
    <property type="entry name" value="Winged helix-like DNA-binding domain superfamily/Winged helix DNA-binding domain"/>
    <property type="match status" value="1"/>
</dbReference>
<gene>
    <name evidence="2" type="ORF">PN36_05690</name>
</gene>